<feature type="region of interest" description="Disordered" evidence="8">
    <location>
        <begin position="142"/>
        <end position="212"/>
    </location>
</feature>
<feature type="compositionally biased region" description="Polar residues" evidence="8">
    <location>
        <begin position="1"/>
        <end position="13"/>
    </location>
</feature>
<dbReference type="STRING" id="1182545.A0A072NXR1"/>
<evidence type="ECO:0000256" key="8">
    <source>
        <dbReference type="SAM" id="MobiDB-lite"/>
    </source>
</evidence>
<evidence type="ECO:0000313" key="10">
    <source>
        <dbReference type="EMBL" id="KEF51788.1"/>
    </source>
</evidence>
<dbReference type="GeneID" id="25287020"/>
<feature type="compositionally biased region" description="Basic residues" evidence="8">
    <location>
        <begin position="171"/>
        <end position="180"/>
    </location>
</feature>
<dbReference type="PRINTS" id="PR00390">
    <property type="entry name" value="PHPHLIPASEC"/>
</dbReference>
<dbReference type="OrthoDB" id="269822at2759"/>
<reference evidence="10 11" key="1">
    <citation type="submission" date="2013-03" db="EMBL/GenBank/DDBJ databases">
        <title>The Genome Sequence of Exophiala aquamarina CBS 119918.</title>
        <authorList>
            <consortium name="The Broad Institute Genomics Platform"/>
            <person name="Cuomo C."/>
            <person name="de Hoog S."/>
            <person name="Gorbushina A."/>
            <person name="Walker B."/>
            <person name="Young S.K."/>
            <person name="Zeng Q."/>
            <person name="Gargeya S."/>
            <person name="Fitzgerald M."/>
            <person name="Haas B."/>
            <person name="Abouelleil A."/>
            <person name="Allen A.W."/>
            <person name="Alvarado L."/>
            <person name="Arachchi H.M."/>
            <person name="Berlin A.M."/>
            <person name="Chapman S.B."/>
            <person name="Gainer-Dewar J."/>
            <person name="Goldberg J."/>
            <person name="Griggs A."/>
            <person name="Gujja S."/>
            <person name="Hansen M."/>
            <person name="Howarth C."/>
            <person name="Imamovic A."/>
            <person name="Ireland A."/>
            <person name="Larimer J."/>
            <person name="McCowan C."/>
            <person name="Murphy C."/>
            <person name="Pearson M."/>
            <person name="Poon T.W."/>
            <person name="Priest M."/>
            <person name="Roberts A."/>
            <person name="Saif S."/>
            <person name="Shea T."/>
            <person name="Sisk P."/>
            <person name="Sykes S."/>
            <person name="Wortman J."/>
            <person name="Nusbaum C."/>
            <person name="Birren B."/>
        </authorList>
    </citation>
    <scope>NUCLEOTIDE SEQUENCE [LARGE SCALE GENOMIC DNA]</scope>
    <source>
        <strain evidence="10 11">CBS 119918</strain>
    </source>
</reference>
<dbReference type="PROSITE" id="PS50008">
    <property type="entry name" value="PIPLC_Y_DOMAIN"/>
    <property type="match status" value="1"/>
</dbReference>
<dbReference type="InterPro" id="IPR001711">
    <property type="entry name" value="PLipase_C_Pinositol-sp_Y"/>
</dbReference>
<feature type="domain" description="PI-PLC Y-box" evidence="9">
    <location>
        <begin position="373"/>
        <end position="488"/>
    </location>
</feature>
<comment type="catalytic activity">
    <reaction evidence="1 7">
        <text>a 1,2-diacyl-sn-glycero-3-phospho-(1D-myo-inositol-4,5-bisphosphate) + H2O = 1D-myo-inositol 1,4,5-trisphosphate + a 1,2-diacyl-sn-glycerol + H(+)</text>
        <dbReference type="Rhea" id="RHEA:33179"/>
        <dbReference type="ChEBI" id="CHEBI:15377"/>
        <dbReference type="ChEBI" id="CHEBI:15378"/>
        <dbReference type="ChEBI" id="CHEBI:17815"/>
        <dbReference type="ChEBI" id="CHEBI:58456"/>
        <dbReference type="ChEBI" id="CHEBI:203600"/>
        <dbReference type="EC" id="3.1.4.11"/>
    </reaction>
</comment>
<dbReference type="Pfam" id="PF00387">
    <property type="entry name" value="PI-PLC-Y"/>
    <property type="match status" value="1"/>
</dbReference>
<dbReference type="PROSITE" id="PS50007">
    <property type="entry name" value="PIPLC_X_DOMAIN"/>
    <property type="match status" value="1"/>
</dbReference>
<dbReference type="GO" id="GO:0016042">
    <property type="term" value="P:lipid catabolic process"/>
    <property type="evidence" value="ECO:0007669"/>
    <property type="project" value="UniProtKB-KW"/>
</dbReference>
<feature type="region of interest" description="Disordered" evidence="8">
    <location>
        <begin position="487"/>
        <end position="507"/>
    </location>
</feature>
<dbReference type="Gene3D" id="3.20.20.190">
    <property type="entry name" value="Phosphatidylinositol (PI) phosphodiesterase"/>
    <property type="match status" value="2"/>
</dbReference>
<evidence type="ECO:0000313" key="11">
    <source>
        <dbReference type="Proteomes" id="UP000027920"/>
    </source>
</evidence>
<keyword evidence="4 7" id="KW-0443">Lipid metabolism</keyword>
<feature type="compositionally biased region" description="Basic and acidic residues" evidence="8">
    <location>
        <begin position="157"/>
        <end position="170"/>
    </location>
</feature>
<dbReference type="EC" id="3.1.4.11" evidence="7"/>
<evidence type="ECO:0000256" key="7">
    <source>
        <dbReference type="RuleBase" id="RU361133"/>
    </source>
</evidence>
<dbReference type="RefSeq" id="XP_013254378.1">
    <property type="nucleotide sequence ID" value="XM_013398924.1"/>
</dbReference>
<dbReference type="PANTHER" id="PTHR10336">
    <property type="entry name" value="PHOSPHOINOSITIDE-SPECIFIC PHOSPHOLIPASE C FAMILY PROTEIN"/>
    <property type="match status" value="1"/>
</dbReference>
<feature type="region of interest" description="Disordered" evidence="8">
    <location>
        <begin position="1"/>
        <end position="37"/>
    </location>
</feature>
<comment type="caution">
    <text evidence="10">The sequence shown here is derived from an EMBL/GenBank/DDBJ whole genome shotgun (WGS) entry which is preliminary data.</text>
</comment>
<feature type="compositionally biased region" description="Polar residues" evidence="8">
    <location>
        <begin position="187"/>
        <end position="207"/>
    </location>
</feature>
<keyword evidence="5" id="KW-0807">Transducer</keyword>
<dbReference type="SUPFAM" id="SSF51695">
    <property type="entry name" value="PLC-like phosphodiesterases"/>
    <property type="match status" value="1"/>
</dbReference>
<dbReference type="FunFam" id="3.20.20.190:FF:000039">
    <property type="entry name" value="Phosphoinositide phospholipase C"/>
    <property type="match status" value="1"/>
</dbReference>
<evidence type="ECO:0000256" key="5">
    <source>
        <dbReference type="ARBA" id="ARBA00023224"/>
    </source>
</evidence>
<evidence type="ECO:0000256" key="4">
    <source>
        <dbReference type="ARBA" id="ARBA00023098"/>
    </source>
</evidence>
<comment type="function">
    <text evidence="6">The production of the second messenger molecules diacylglycerol (DAG) and inositol 1,4,5-trisphosphate (IP3) is mediated by activated phosphatidylinositol-specific phospholipase C enzymes.</text>
</comment>
<sequence>MASNSHAEPSTTAKEQELPARAAGGGQPSARAASSSLTPFSVATKNHLLSAYKTLPAQQRAQDGHGFQDEPSFLSYMASSESSAMSPSVPNDLTYPLSSYYISSSHNTYLSGHQLYGDASAEAYTNVLKRGCRCLEIDVWDGSDSDTSSSDEEDEQDWRGSKASRWDRVKAKASRMRSRSRSGSLRNPTQPVAQSNEPGTTPQSQPRTEPHGLIRQSSAASAIKPTYLSPQPSPAIPLKCEPRVLHGYTLTQPIPFRAVCNAIRESAFVSTDLPLIVSLEVHASPPQQEIMVQIMKEAWSNLLVNITPESQVAALPSPESLKRRILIKVKWSPTTEEPNVPIERVKSHTTEGSQEDEGTSSPEKRPKKVLAALSELGIYTRAYTFKAFSQPEATIPTHVFSLSENKAHTMHPDPISGPALFEHNKKYLMRIFPKATRIRSSNVDPTFHWRQGAQMVALNWQRLDRGMMLNEGMFAGLGGWVLKPEGYRASHPDDEPEKGSTDSNTTILPTKHSLNLEITLLAAQNLPLPFDKDGSNAASKLKPYIKLHLHVDTHGPPGRGYTNPDTDAHSGEEIDDKIYERKSATGRTADPDFGGEQVTWTKIPDIVEELSFLRYVPTLRIILSLSFHRLAFSCLCVMRAKYPPALVRR</sequence>
<dbReference type="GO" id="GO:0048015">
    <property type="term" value="P:phosphatidylinositol-mediated signaling"/>
    <property type="evidence" value="ECO:0007669"/>
    <property type="project" value="TreeGrafter"/>
</dbReference>
<dbReference type="InterPro" id="IPR017946">
    <property type="entry name" value="PLC-like_Pdiesterase_TIM-brl"/>
</dbReference>
<dbReference type="InterPro" id="IPR000909">
    <property type="entry name" value="PLipase_C_PInositol-sp_X_dom"/>
</dbReference>
<dbReference type="Proteomes" id="UP000027920">
    <property type="component" value="Unassembled WGS sequence"/>
</dbReference>
<dbReference type="InterPro" id="IPR001192">
    <property type="entry name" value="PI-PLC_fam"/>
</dbReference>
<dbReference type="AlphaFoldDB" id="A0A072NXR1"/>
<keyword evidence="3 7" id="KW-0442">Lipid degradation</keyword>
<evidence type="ECO:0000256" key="3">
    <source>
        <dbReference type="ARBA" id="ARBA00022963"/>
    </source>
</evidence>
<dbReference type="EMBL" id="AMGV01000021">
    <property type="protein sequence ID" value="KEF51788.1"/>
    <property type="molecule type" value="Genomic_DNA"/>
</dbReference>
<keyword evidence="2 7" id="KW-0378">Hydrolase</keyword>
<dbReference type="VEuPathDB" id="FungiDB:A1O9_12125"/>
<dbReference type="GO" id="GO:0004435">
    <property type="term" value="F:phosphatidylinositol-4,5-bisphosphate phospholipase C activity"/>
    <property type="evidence" value="ECO:0007669"/>
    <property type="project" value="UniProtKB-EC"/>
</dbReference>
<dbReference type="Pfam" id="PF00388">
    <property type="entry name" value="PI-PLC-X"/>
    <property type="match status" value="1"/>
</dbReference>
<gene>
    <name evidence="10" type="ORF">A1O9_12125</name>
</gene>
<feature type="compositionally biased region" description="Acidic residues" evidence="8">
    <location>
        <begin position="142"/>
        <end position="156"/>
    </location>
</feature>
<protein>
    <recommendedName>
        <fullName evidence="7">Phosphoinositide phospholipase C</fullName>
        <ecNumber evidence="7">3.1.4.11</ecNumber>
    </recommendedName>
</protein>
<dbReference type="SMART" id="SM00149">
    <property type="entry name" value="PLCYc"/>
    <property type="match status" value="1"/>
</dbReference>
<evidence type="ECO:0000256" key="1">
    <source>
        <dbReference type="ARBA" id="ARBA00001195"/>
    </source>
</evidence>
<dbReference type="SMART" id="SM00148">
    <property type="entry name" value="PLCXc"/>
    <property type="match status" value="1"/>
</dbReference>
<evidence type="ECO:0000256" key="2">
    <source>
        <dbReference type="ARBA" id="ARBA00022801"/>
    </source>
</evidence>
<dbReference type="GO" id="GO:0051209">
    <property type="term" value="P:release of sequestered calcium ion into cytosol"/>
    <property type="evidence" value="ECO:0007669"/>
    <property type="project" value="TreeGrafter"/>
</dbReference>
<dbReference type="CDD" id="cd08598">
    <property type="entry name" value="PI-PLC1c_yeast"/>
    <property type="match status" value="1"/>
</dbReference>
<proteinExistence type="predicted"/>
<feature type="region of interest" description="Disordered" evidence="8">
    <location>
        <begin position="337"/>
        <end position="366"/>
    </location>
</feature>
<organism evidence="10 11">
    <name type="scientific">Exophiala aquamarina CBS 119918</name>
    <dbReference type="NCBI Taxonomy" id="1182545"/>
    <lineage>
        <taxon>Eukaryota</taxon>
        <taxon>Fungi</taxon>
        <taxon>Dikarya</taxon>
        <taxon>Ascomycota</taxon>
        <taxon>Pezizomycotina</taxon>
        <taxon>Eurotiomycetes</taxon>
        <taxon>Chaetothyriomycetidae</taxon>
        <taxon>Chaetothyriales</taxon>
        <taxon>Herpotrichiellaceae</taxon>
        <taxon>Exophiala</taxon>
    </lineage>
</organism>
<evidence type="ECO:0000259" key="9">
    <source>
        <dbReference type="PROSITE" id="PS50008"/>
    </source>
</evidence>
<feature type="compositionally biased region" description="Basic and acidic residues" evidence="8">
    <location>
        <begin position="487"/>
        <end position="500"/>
    </location>
</feature>
<keyword evidence="11" id="KW-1185">Reference proteome</keyword>
<dbReference type="PANTHER" id="PTHR10336:SF82">
    <property type="entry name" value="PHOSPHOINOSITIDE PHOSPHOLIPASE C"/>
    <property type="match status" value="1"/>
</dbReference>
<evidence type="ECO:0000256" key="6">
    <source>
        <dbReference type="ARBA" id="ARBA00059664"/>
    </source>
</evidence>
<accession>A0A072NXR1</accession>
<dbReference type="HOGENOM" id="CLU_002738_3_0_1"/>
<name>A0A072NXR1_9EURO</name>